<dbReference type="Proteomes" id="UP000224877">
    <property type="component" value="Segment"/>
</dbReference>
<accession>A0A1B4XWQ4</accession>
<proteinExistence type="predicted"/>
<reference evidence="2 3" key="1">
    <citation type="submission" date="2016-07" db="EMBL/GenBank/DDBJ databases">
        <title>Characterization of three bacteriophages infecting bacteria isolated from shrimp culture pond water.</title>
        <authorList>
            <person name="Khoa H.V."/>
        </authorList>
    </citation>
    <scope>NUCLEOTIDE SEQUENCE [LARGE SCALE GENOMIC DNA]</scope>
</reference>
<dbReference type="EMBL" id="LC168164">
    <property type="protein sequence ID" value="BAV39227.1"/>
    <property type="molecule type" value="Genomic_DNA"/>
</dbReference>
<keyword evidence="3" id="KW-1185">Reference proteome</keyword>
<gene>
    <name evidence="2" type="ORF">BPT24_102</name>
</gene>
<organism evidence="2 3">
    <name type="scientific">Tenacibaculum phage pT24</name>
    <dbReference type="NCBI Taxonomy" id="1880590"/>
    <lineage>
        <taxon>Viruses</taxon>
        <taxon>Duplodnaviria</taxon>
        <taxon>Heunggongvirae</taxon>
        <taxon>Uroviricota</taxon>
        <taxon>Caudoviricetes</taxon>
        <taxon>Kungbxnavirus</taxon>
        <taxon>Kungbxnavirus pT24</taxon>
    </lineage>
</organism>
<evidence type="ECO:0000313" key="3">
    <source>
        <dbReference type="Proteomes" id="UP000224877"/>
    </source>
</evidence>
<protein>
    <submittedName>
        <fullName evidence="2">Uncharacterized protein</fullName>
    </submittedName>
</protein>
<feature type="compositionally biased region" description="Basic and acidic residues" evidence="1">
    <location>
        <begin position="43"/>
        <end position="55"/>
    </location>
</feature>
<feature type="region of interest" description="Disordered" evidence="1">
    <location>
        <begin position="18"/>
        <end position="61"/>
    </location>
</feature>
<feature type="compositionally biased region" description="Polar residues" evidence="1">
    <location>
        <begin position="29"/>
        <end position="42"/>
    </location>
</feature>
<sequence>MKKISIYLEEKISENEFASTPDGIDGMGSVTNGDISSNVTDTIDSKTGSDLDSKPNKKKKK</sequence>
<evidence type="ECO:0000256" key="1">
    <source>
        <dbReference type="SAM" id="MobiDB-lite"/>
    </source>
</evidence>
<name>A0A1B4XWQ4_9CAUD</name>
<evidence type="ECO:0000313" key="2">
    <source>
        <dbReference type="EMBL" id="BAV39227.1"/>
    </source>
</evidence>